<dbReference type="Proteomes" id="UP000199663">
    <property type="component" value="Unassembled WGS sequence"/>
</dbReference>
<protein>
    <submittedName>
        <fullName evidence="2">Uncharacterized protein</fullName>
    </submittedName>
</protein>
<sequence>MGGFFYFLLPPFLTIVIFFTGPDNMLIFKFFVIFDRIIKQMKKRRSIYPRYFHP</sequence>
<dbReference type="EMBL" id="FNQC01000006">
    <property type="protein sequence ID" value="SDZ13190.1"/>
    <property type="molecule type" value="Genomic_DNA"/>
</dbReference>
<name>A0A1H3QIS3_9BACT</name>
<accession>A0A1H3QIS3</accession>
<comment type="caution">
    <text evidence="2">The sequence shown here is derived from an EMBL/GenBank/DDBJ whole genome shotgun (WGS) entry which is preliminary data.</text>
</comment>
<keyword evidence="1" id="KW-0812">Transmembrane</keyword>
<proteinExistence type="predicted"/>
<evidence type="ECO:0000313" key="2">
    <source>
        <dbReference type="EMBL" id="SDZ13190.1"/>
    </source>
</evidence>
<keyword evidence="1" id="KW-1133">Transmembrane helix</keyword>
<feature type="transmembrane region" description="Helical" evidence="1">
    <location>
        <begin position="12"/>
        <end position="34"/>
    </location>
</feature>
<evidence type="ECO:0000313" key="3">
    <source>
        <dbReference type="Proteomes" id="UP000199663"/>
    </source>
</evidence>
<organism evidence="2 3">
    <name type="scientific">Rhodonellum ikkaensis</name>
    <dbReference type="NCBI Taxonomy" id="336829"/>
    <lineage>
        <taxon>Bacteria</taxon>
        <taxon>Pseudomonadati</taxon>
        <taxon>Bacteroidota</taxon>
        <taxon>Cytophagia</taxon>
        <taxon>Cytophagales</taxon>
        <taxon>Cytophagaceae</taxon>
        <taxon>Rhodonellum</taxon>
    </lineage>
</organism>
<evidence type="ECO:0000256" key="1">
    <source>
        <dbReference type="SAM" id="Phobius"/>
    </source>
</evidence>
<keyword evidence="3" id="KW-1185">Reference proteome</keyword>
<reference evidence="2 3" key="1">
    <citation type="submission" date="2016-10" db="EMBL/GenBank/DDBJ databases">
        <authorList>
            <person name="Varghese N."/>
            <person name="Submissions S."/>
        </authorList>
    </citation>
    <scope>NUCLEOTIDE SEQUENCE [LARGE SCALE GENOMIC DNA]</scope>
    <source>
        <strain evidence="2 3">DSM 17997</strain>
    </source>
</reference>
<keyword evidence="1" id="KW-0472">Membrane</keyword>
<gene>
    <name evidence="2" type="ORF">SAMN05444412_106120</name>
</gene>